<keyword evidence="2" id="KW-1133">Transmembrane helix</keyword>
<dbReference type="PANTHER" id="PTHR31184">
    <property type="entry name" value="HUNTINGTIN-INTERACTING PROTEIN K FAMILY MEMBER"/>
    <property type="match status" value="1"/>
</dbReference>
<dbReference type="AlphaFoldDB" id="A0A195C7G4"/>
<dbReference type="InterPro" id="IPR044034">
    <property type="entry name" value="NAC-like_UBA"/>
</dbReference>
<name>A0A195C7G4_9HYME</name>
<reference evidence="4 5" key="1">
    <citation type="submission" date="2016-03" db="EMBL/GenBank/DDBJ databases">
        <title>Cyphomyrmex costatus WGS genome.</title>
        <authorList>
            <person name="Nygaard S."/>
            <person name="Hu H."/>
            <person name="Boomsma J."/>
            <person name="Zhang G."/>
        </authorList>
    </citation>
    <scope>NUCLEOTIDE SEQUENCE [LARGE SCALE GENOMIC DNA]</scope>
    <source>
        <strain evidence="4">MS0001</strain>
        <tissue evidence="4">Whole body</tissue>
    </source>
</reference>
<feature type="region of interest" description="Disordered" evidence="1">
    <location>
        <begin position="212"/>
        <end position="284"/>
    </location>
</feature>
<dbReference type="InterPro" id="IPR052617">
    <property type="entry name" value="Huntingtin-int_K"/>
</dbReference>
<feature type="non-terminal residue" evidence="4">
    <location>
        <position position="1"/>
    </location>
</feature>
<keyword evidence="5" id="KW-1185">Reference proteome</keyword>
<dbReference type="Pfam" id="PF19026">
    <property type="entry name" value="UBA_HYPK"/>
    <property type="match status" value="1"/>
</dbReference>
<dbReference type="GO" id="GO:0050821">
    <property type="term" value="P:protein stabilization"/>
    <property type="evidence" value="ECO:0007669"/>
    <property type="project" value="TreeGrafter"/>
</dbReference>
<feature type="domain" description="Nascent polypeptide-associated complex subunit alpha-like UBA" evidence="3">
    <location>
        <begin position="115"/>
        <end position="150"/>
    </location>
</feature>
<feature type="region of interest" description="Disordered" evidence="1">
    <location>
        <begin position="40"/>
        <end position="63"/>
    </location>
</feature>
<feature type="compositionally biased region" description="Polar residues" evidence="1">
    <location>
        <begin position="226"/>
        <end position="235"/>
    </location>
</feature>
<evidence type="ECO:0000313" key="5">
    <source>
        <dbReference type="Proteomes" id="UP000078542"/>
    </source>
</evidence>
<feature type="compositionally biased region" description="Acidic residues" evidence="1">
    <location>
        <begin position="41"/>
        <end position="50"/>
    </location>
</feature>
<dbReference type="GO" id="GO:0043066">
    <property type="term" value="P:negative regulation of apoptotic process"/>
    <property type="evidence" value="ECO:0007669"/>
    <property type="project" value="TreeGrafter"/>
</dbReference>
<gene>
    <name evidence="4" type="ORF">ALC62_13157</name>
</gene>
<evidence type="ECO:0000259" key="3">
    <source>
        <dbReference type="Pfam" id="PF19026"/>
    </source>
</evidence>
<protein>
    <submittedName>
        <fullName evidence="4">Huntingtin-interacting protein K</fullName>
    </submittedName>
</protein>
<dbReference type="CDD" id="cd14361">
    <property type="entry name" value="UBA_HYPK"/>
    <property type="match status" value="1"/>
</dbReference>
<keyword evidence="2" id="KW-0472">Membrane</keyword>
<feature type="transmembrane region" description="Helical" evidence="2">
    <location>
        <begin position="156"/>
        <end position="179"/>
    </location>
</feature>
<dbReference type="Gene3D" id="1.10.8.10">
    <property type="entry name" value="DNA helicase RuvA subunit, C-terminal domain"/>
    <property type="match status" value="1"/>
</dbReference>
<dbReference type="Proteomes" id="UP000078542">
    <property type="component" value="Unassembled WGS sequence"/>
</dbReference>
<evidence type="ECO:0000256" key="1">
    <source>
        <dbReference type="SAM" id="MobiDB-lite"/>
    </source>
</evidence>
<dbReference type="EMBL" id="KQ978231">
    <property type="protein sequence ID" value="KYM96106.1"/>
    <property type="molecule type" value="Genomic_DNA"/>
</dbReference>
<accession>A0A195C7G4</accession>
<proteinExistence type="predicted"/>
<sequence>EFDRNRLDVGMSTHACLLTYDAGAVKRTLTNVNLVRKMADDDVNGDSDDVQQEKSQKKAAKYDSGAADLEKVTDYAEEKEISSSDGFSCALSIIGDRRDKEAAEKKAKEKELLKVSIKKEDVDLIMKEMEISRILAEQTLREHRGDIVEAHEQQQLIIMTQIGIAMLFGLGIIGLIAFYCKLCTKPLQTSLRTRRRHVHEEGDLTTYCSTIEGQERPPSYNEAVRNASSTNTYSDNAPPLYGSPYNRTSMSEAPPSYPGTPKSQEKSLHQNSNEPPSSPIVQHM</sequence>
<evidence type="ECO:0000313" key="4">
    <source>
        <dbReference type="EMBL" id="KYM96106.1"/>
    </source>
</evidence>
<organism evidence="4 5">
    <name type="scientific">Cyphomyrmex costatus</name>
    <dbReference type="NCBI Taxonomy" id="456900"/>
    <lineage>
        <taxon>Eukaryota</taxon>
        <taxon>Metazoa</taxon>
        <taxon>Ecdysozoa</taxon>
        <taxon>Arthropoda</taxon>
        <taxon>Hexapoda</taxon>
        <taxon>Insecta</taxon>
        <taxon>Pterygota</taxon>
        <taxon>Neoptera</taxon>
        <taxon>Endopterygota</taxon>
        <taxon>Hymenoptera</taxon>
        <taxon>Apocrita</taxon>
        <taxon>Aculeata</taxon>
        <taxon>Formicoidea</taxon>
        <taxon>Formicidae</taxon>
        <taxon>Myrmicinae</taxon>
        <taxon>Cyphomyrmex</taxon>
    </lineage>
</organism>
<dbReference type="PANTHER" id="PTHR31184:SF2">
    <property type="entry name" value="HUNTINGTIN-INTERACTING PROTEIN K"/>
    <property type="match status" value="1"/>
</dbReference>
<evidence type="ECO:0000256" key="2">
    <source>
        <dbReference type="SAM" id="Phobius"/>
    </source>
</evidence>
<dbReference type="InterPro" id="IPR038922">
    <property type="entry name" value="HYPK_UBA"/>
</dbReference>
<keyword evidence="2" id="KW-0812">Transmembrane</keyword>
<dbReference type="STRING" id="456900.A0A195C7G4"/>